<sequence length="84" mass="8082">MRIVKAVGITLAVAAATAVGTGAAAAEPETEENIYIDVNVLGCSVGAGLGGDVLVALTGGGGSSAMVNSSLAARLRAAGCLPRR</sequence>
<evidence type="ECO:0000313" key="2">
    <source>
        <dbReference type="EMBL" id="KAF0845618.1"/>
    </source>
</evidence>
<evidence type="ECO:0000313" key="3">
    <source>
        <dbReference type="Proteomes" id="UP000798951"/>
    </source>
</evidence>
<accession>A0ABQ6YIK0</accession>
<reference evidence="2 3" key="1">
    <citation type="submission" date="2019-07" db="EMBL/GenBank/DDBJ databases">
        <title>Genomic Encyclopedia of Type Strains, Phase IV (KMG-IV): sequencing the most valuable type-strain genomes for metagenomic binning, comparative biology and taxonomic classification.</title>
        <authorList>
            <person name="Goeker M."/>
        </authorList>
    </citation>
    <scope>NUCLEOTIDE SEQUENCE [LARGE SCALE GENOMIC DNA]</scope>
    <source>
        <strain evidence="2 3">DSM 44831</strain>
    </source>
</reference>
<keyword evidence="1" id="KW-0732">Signal</keyword>
<dbReference type="RefSeq" id="WP_067983800.1">
    <property type="nucleotide sequence ID" value="NZ_VMSD01000006.1"/>
</dbReference>
<feature type="signal peptide" evidence="1">
    <location>
        <begin position="1"/>
        <end position="26"/>
    </location>
</feature>
<feature type="chain" id="PRO_5045592136" description="Small secreted domain DUF320" evidence="1">
    <location>
        <begin position="27"/>
        <end position="84"/>
    </location>
</feature>
<keyword evidence="3" id="KW-1185">Reference proteome</keyword>
<evidence type="ECO:0000256" key="1">
    <source>
        <dbReference type="SAM" id="SignalP"/>
    </source>
</evidence>
<name>A0ABQ6YIK0_9NOCA</name>
<dbReference type="EMBL" id="VMSD01000006">
    <property type="protein sequence ID" value="KAF0845618.1"/>
    <property type="molecule type" value="Genomic_DNA"/>
</dbReference>
<proteinExistence type="predicted"/>
<evidence type="ECO:0008006" key="4">
    <source>
        <dbReference type="Google" id="ProtNLM"/>
    </source>
</evidence>
<protein>
    <recommendedName>
        <fullName evidence="4">Small secreted domain DUF320</fullName>
    </recommendedName>
</protein>
<dbReference type="Proteomes" id="UP000798951">
    <property type="component" value="Unassembled WGS sequence"/>
</dbReference>
<gene>
    <name evidence="2" type="ORF">FNL39_1063</name>
</gene>
<organism evidence="2 3">
    <name type="scientific">Nocardia caishijiensis</name>
    <dbReference type="NCBI Taxonomy" id="184756"/>
    <lineage>
        <taxon>Bacteria</taxon>
        <taxon>Bacillati</taxon>
        <taxon>Actinomycetota</taxon>
        <taxon>Actinomycetes</taxon>
        <taxon>Mycobacteriales</taxon>
        <taxon>Nocardiaceae</taxon>
        <taxon>Nocardia</taxon>
    </lineage>
</organism>
<comment type="caution">
    <text evidence="2">The sequence shown here is derived from an EMBL/GenBank/DDBJ whole genome shotgun (WGS) entry which is preliminary data.</text>
</comment>